<comment type="caution">
    <text evidence="2">The sequence shown here is derived from an EMBL/GenBank/DDBJ whole genome shotgun (WGS) entry which is preliminary data.</text>
</comment>
<proteinExistence type="predicted"/>
<name>A0A432GYD3_9DELT</name>
<sequence length="152" mass="16992">MPKIEEKDGKHIGYEFLPETVPVEEGRLKYLAKALGETRDIYTNPDAAKAAGLPGLLAPPTFPFMLEIDALDLVAFMSLLGESLEKLLHGEENFKYFAPIYAGDKITVCKKITDIIDKKEGTLQFVISENTFTNQAGEIVAETRTNYVFHHK</sequence>
<dbReference type="PIRSF" id="PIRSF018072">
    <property type="entry name" value="UCP018072"/>
    <property type="match status" value="1"/>
</dbReference>
<dbReference type="SUPFAM" id="SSF54637">
    <property type="entry name" value="Thioesterase/thiol ester dehydrase-isomerase"/>
    <property type="match status" value="1"/>
</dbReference>
<dbReference type="Gene3D" id="3.10.129.10">
    <property type="entry name" value="Hotdog Thioesterase"/>
    <property type="match status" value="1"/>
</dbReference>
<dbReference type="EMBL" id="QNZH01000222">
    <property type="protein sequence ID" value="RTZ88571.1"/>
    <property type="molecule type" value="Genomic_DNA"/>
</dbReference>
<feature type="domain" description="FAS1-like dehydratase" evidence="1">
    <location>
        <begin position="11"/>
        <end position="142"/>
    </location>
</feature>
<accession>A0A432GYD3</accession>
<dbReference type="InterPro" id="IPR029069">
    <property type="entry name" value="HotDog_dom_sf"/>
</dbReference>
<evidence type="ECO:0000313" key="3">
    <source>
        <dbReference type="Proteomes" id="UP000288322"/>
    </source>
</evidence>
<dbReference type="Proteomes" id="UP000288322">
    <property type="component" value="Unassembled WGS sequence"/>
</dbReference>
<evidence type="ECO:0000259" key="1">
    <source>
        <dbReference type="Pfam" id="PF13452"/>
    </source>
</evidence>
<protein>
    <submittedName>
        <fullName evidence="2">MaoC family dehydratase</fullName>
    </submittedName>
</protein>
<dbReference type="Pfam" id="PF13452">
    <property type="entry name" value="FAS1_DH_region"/>
    <property type="match status" value="1"/>
</dbReference>
<reference evidence="2 3" key="1">
    <citation type="submission" date="2018-06" db="EMBL/GenBank/DDBJ databases">
        <title>Combined omics and stable isotope probing to characterize newly discovered Mariana Back-Arc vent microbial communities.</title>
        <authorList>
            <person name="Trembath-Reichert E."/>
            <person name="Huber J.A."/>
        </authorList>
    </citation>
    <scope>NUCLEOTIDE SEQUENCE [LARGE SCALE GENOMIC DNA]</scope>
    <source>
        <strain evidence="2">MAG 151</strain>
    </source>
</reference>
<evidence type="ECO:0000313" key="2">
    <source>
        <dbReference type="EMBL" id="RTZ88571.1"/>
    </source>
</evidence>
<dbReference type="InterPro" id="IPR039569">
    <property type="entry name" value="FAS1-like_DH_region"/>
</dbReference>
<gene>
    <name evidence="2" type="ORF">DSY93_08175</name>
</gene>
<dbReference type="InterPro" id="IPR016709">
    <property type="entry name" value="HadA-like"/>
</dbReference>
<organism evidence="2 3">
    <name type="scientific">SAR324 cluster bacterium</name>
    <dbReference type="NCBI Taxonomy" id="2024889"/>
    <lineage>
        <taxon>Bacteria</taxon>
        <taxon>Deltaproteobacteria</taxon>
        <taxon>SAR324 cluster</taxon>
    </lineage>
</organism>
<dbReference type="AlphaFoldDB" id="A0A432GYD3"/>
<dbReference type="CDD" id="cd03441">
    <property type="entry name" value="R_hydratase_like"/>
    <property type="match status" value="1"/>
</dbReference>